<accession>A0A1U6HUZ5</accession>
<dbReference type="InterPro" id="IPR036250">
    <property type="entry name" value="AcylCo_DH-like_C"/>
</dbReference>
<dbReference type="PIRSF" id="PIRSF016578">
    <property type="entry name" value="HsaA"/>
    <property type="match status" value="1"/>
</dbReference>
<organism evidence="3 4">
    <name type="scientific">Novosphingobium mathurense</name>
    <dbReference type="NCBI Taxonomy" id="428990"/>
    <lineage>
        <taxon>Bacteria</taxon>
        <taxon>Pseudomonadati</taxon>
        <taxon>Pseudomonadota</taxon>
        <taxon>Alphaproteobacteria</taxon>
        <taxon>Sphingomonadales</taxon>
        <taxon>Sphingomonadaceae</taxon>
        <taxon>Novosphingobium</taxon>
    </lineage>
</organism>
<protein>
    <submittedName>
        <fullName evidence="3">Acyl-CoA dehydrogenase</fullName>
    </submittedName>
</protein>
<dbReference type="GO" id="GO:0005737">
    <property type="term" value="C:cytoplasm"/>
    <property type="evidence" value="ECO:0007669"/>
    <property type="project" value="TreeGrafter"/>
</dbReference>
<sequence length="415" mass="45378">MTRIDAPSLADRRIPAGNDFLTAEQVAQITPDELIRRTSALQPLIAEHAAEAERLRRPVDAVWQALRDSGYFYMFVPRVHGGLEFDPDTFISATLPIAEADPSTGWVASFCAEHNWLIAQMPEKAQAEVWNGNKYAIAPSVASPPGQARIVDGGFTISGHWKWGTGIMHADWAMLNALVPTQAGPPAMHMFLIPASEVTVLDTWHMEGMAATGSNDLVLEDAFVPAHRCFEVGPVRSGRGHAGRIYDNPLYKAPMLPQLCVAAAIPAIGAARAAVRLCNERLRKHVKMGTETTSVEKPAAQMRLARADILVDSAELMLRTASRRSLEIGVLDEPRQITERIRLRAQIAYAVSQCVDAVRTTCEAVGSSVHALSNPMQRLLRDIQVMQSHIVYDLDVATELHGRTLVGLPPNSVLL</sequence>
<keyword evidence="1" id="KW-0560">Oxidoreductase</keyword>
<dbReference type="GO" id="GO:0016712">
    <property type="term" value="F:oxidoreductase activity, acting on paired donors, with incorporation or reduction of molecular oxygen, reduced flavin or flavoprotein as one donor, and incorporation of one atom of oxygen"/>
    <property type="evidence" value="ECO:0007669"/>
    <property type="project" value="TreeGrafter"/>
</dbReference>
<name>A0A1U6HUZ5_9SPHN</name>
<dbReference type="InterPro" id="IPR013107">
    <property type="entry name" value="Acyl-CoA_DH_C"/>
</dbReference>
<evidence type="ECO:0000256" key="1">
    <source>
        <dbReference type="ARBA" id="ARBA00023002"/>
    </source>
</evidence>
<dbReference type="PANTHER" id="PTHR48083:SF19">
    <property type="entry name" value="FLAVIN-DEPENDENT MONOOXYGENASE, OXYGENASE SUBUNIT HSAA"/>
    <property type="match status" value="1"/>
</dbReference>
<dbReference type="PANTHER" id="PTHR48083">
    <property type="entry name" value="MEDIUM-CHAIN SPECIFIC ACYL-COA DEHYDROGENASE, MITOCHONDRIAL-RELATED"/>
    <property type="match status" value="1"/>
</dbReference>
<dbReference type="EMBL" id="FVZE01000003">
    <property type="protein sequence ID" value="SLJ99637.1"/>
    <property type="molecule type" value="Genomic_DNA"/>
</dbReference>
<dbReference type="Pfam" id="PF08028">
    <property type="entry name" value="Acyl-CoA_dh_2"/>
    <property type="match status" value="1"/>
</dbReference>
<dbReference type="GO" id="GO:0033539">
    <property type="term" value="P:fatty acid beta-oxidation using acyl-CoA dehydrogenase"/>
    <property type="evidence" value="ECO:0007669"/>
    <property type="project" value="TreeGrafter"/>
</dbReference>
<dbReference type="InterPro" id="IPR050741">
    <property type="entry name" value="Acyl-CoA_dehydrogenase"/>
</dbReference>
<evidence type="ECO:0000313" key="3">
    <source>
        <dbReference type="EMBL" id="SLJ99637.1"/>
    </source>
</evidence>
<dbReference type="GO" id="GO:0050660">
    <property type="term" value="F:flavin adenine dinucleotide binding"/>
    <property type="evidence" value="ECO:0007669"/>
    <property type="project" value="InterPro"/>
</dbReference>
<dbReference type="GO" id="GO:0003995">
    <property type="term" value="F:acyl-CoA dehydrogenase activity"/>
    <property type="evidence" value="ECO:0007669"/>
    <property type="project" value="TreeGrafter"/>
</dbReference>
<dbReference type="InterPro" id="IPR037069">
    <property type="entry name" value="AcylCoA_DH/ox_N_sf"/>
</dbReference>
<feature type="domain" description="Acyl-CoA dehydrogenase C-terminal" evidence="2">
    <location>
        <begin position="263"/>
        <end position="392"/>
    </location>
</feature>
<dbReference type="SUPFAM" id="SSF47203">
    <property type="entry name" value="Acyl-CoA dehydrogenase C-terminal domain-like"/>
    <property type="match status" value="1"/>
</dbReference>
<dbReference type="Proteomes" id="UP000190989">
    <property type="component" value="Unassembled WGS sequence"/>
</dbReference>
<dbReference type="STRING" id="428990.SAMN06295987_103132"/>
<dbReference type="InterPro" id="IPR046373">
    <property type="entry name" value="Acyl-CoA_Oxase/DH_mid-dom_sf"/>
</dbReference>
<dbReference type="InterPro" id="IPR009100">
    <property type="entry name" value="AcylCoA_DH/oxidase_NM_dom_sf"/>
</dbReference>
<dbReference type="Gene3D" id="1.10.540.10">
    <property type="entry name" value="Acyl-CoA dehydrogenase/oxidase, N-terminal domain"/>
    <property type="match status" value="1"/>
</dbReference>
<reference evidence="4" key="1">
    <citation type="submission" date="2017-02" db="EMBL/GenBank/DDBJ databases">
        <authorList>
            <person name="Varghese N."/>
            <person name="Submissions S."/>
        </authorList>
    </citation>
    <scope>NUCLEOTIDE SEQUENCE [LARGE SCALE GENOMIC DNA]</scope>
    <source>
        <strain evidence="4">SM117</strain>
    </source>
</reference>
<evidence type="ECO:0000313" key="4">
    <source>
        <dbReference type="Proteomes" id="UP000190989"/>
    </source>
</evidence>
<dbReference type="AlphaFoldDB" id="A0A1U6HUZ5"/>
<evidence type="ECO:0000259" key="2">
    <source>
        <dbReference type="Pfam" id="PF08028"/>
    </source>
</evidence>
<dbReference type="Gene3D" id="2.40.110.10">
    <property type="entry name" value="Butyryl-CoA Dehydrogenase, subunit A, domain 2"/>
    <property type="match status" value="1"/>
</dbReference>
<proteinExistence type="predicted"/>
<dbReference type="Gene3D" id="1.20.140.10">
    <property type="entry name" value="Butyryl-CoA Dehydrogenase, subunit A, domain 3"/>
    <property type="match status" value="1"/>
</dbReference>
<keyword evidence="4" id="KW-1185">Reference proteome</keyword>
<gene>
    <name evidence="3" type="ORF">SAMN06295987_103132</name>
</gene>
<dbReference type="SUPFAM" id="SSF56645">
    <property type="entry name" value="Acyl-CoA dehydrogenase NM domain-like"/>
    <property type="match status" value="1"/>
</dbReference>